<organism evidence="4 5">
    <name type="scientific">Streptomyces polygonati</name>
    <dbReference type="NCBI Taxonomy" id="1617087"/>
    <lineage>
        <taxon>Bacteria</taxon>
        <taxon>Bacillati</taxon>
        <taxon>Actinomycetota</taxon>
        <taxon>Actinomycetes</taxon>
        <taxon>Kitasatosporales</taxon>
        <taxon>Streptomycetaceae</taxon>
        <taxon>Streptomyces</taxon>
    </lineage>
</organism>
<gene>
    <name evidence="4" type="ORF">ACFO3J_11175</name>
</gene>
<evidence type="ECO:0000259" key="3">
    <source>
        <dbReference type="Pfam" id="PF22685"/>
    </source>
</evidence>
<feature type="domain" description="Gal80p-like C-terminal" evidence="3">
    <location>
        <begin position="132"/>
        <end position="272"/>
    </location>
</feature>
<dbReference type="InterPro" id="IPR050463">
    <property type="entry name" value="Gfo/Idh/MocA_oxidrdct_glycsds"/>
</dbReference>
<reference evidence="5" key="1">
    <citation type="journal article" date="2019" name="Int. J. Syst. Evol. Microbiol.">
        <title>The Global Catalogue of Microorganisms (GCM) 10K type strain sequencing project: providing services to taxonomists for standard genome sequencing and annotation.</title>
        <authorList>
            <consortium name="The Broad Institute Genomics Platform"/>
            <consortium name="The Broad Institute Genome Sequencing Center for Infectious Disease"/>
            <person name="Wu L."/>
            <person name="Ma J."/>
        </authorList>
    </citation>
    <scope>NUCLEOTIDE SEQUENCE [LARGE SCALE GENOMIC DNA]</scope>
    <source>
        <strain evidence="5">CGMCC 4.7237</strain>
    </source>
</reference>
<proteinExistence type="predicted"/>
<dbReference type="PANTHER" id="PTHR43818">
    <property type="entry name" value="BCDNA.GH03377"/>
    <property type="match status" value="1"/>
</dbReference>
<dbReference type="EMBL" id="JBHSBB010000009">
    <property type="protein sequence ID" value="MFC4032044.1"/>
    <property type="molecule type" value="Genomic_DNA"/>
</dbReference>
<dbReference type="RefSeq" id="WP_386428671.1">
    <property type="nucleotide sequence ID" value="NZ_JBHSBB010000009.1"/>
</dbReference>
<dbReference type="Pfam" id="PF22685">
    <property type="entry name" value="Gal80p_C-like"/>
    <property type="match status" value="1"/>
</dbReference>
<evidence type="ECO:0000313" key="5">
    <source>
        <dbReference type="Proteomes" id="UP001595765"/>
    </source>
</evidence>
<dbReference type="Pfam" id="PF01408">
    <property type="entry name" value="GFO_IDH_MocA"/>
    <property type="match status" value="1"/>
</dbReference>
<dbReference type="Gene3D" id="3.30.360.10">
    <property type="entry name" value="Dihydrodipicolinate Reductase, domain 2"/>
    <property type="match status" value="1"/>
</dbReference>
<dbReference type="SUPFAM" id="SSF55347">
    <property type="entry name" value="Glyceraldehyde-3-phosphate dehydrogenase-like, C-terminal domain"/>
    <property type="match status" value="1"/>
</dbReference>
<dbReference type="Proteomes" id="UP001595765">
    <property type="component" value="Unassembled WGS sequence"/>
</dbReference>
<dbReference type="InterPro" id="IPR036291">
    <property type="entry name" value="NAD(P)-bd_dom_sf"/>
</dbReference>
<protein>
    <submittedName>
        <fullName evidence="4">Gfo/Idh/MocA family protein</fullName>
    </submittedName>
</protein>
<keyword evidence="1" id="KW-0560">Oxidoreductase</keyword>
<name>A0ABV8HJ86_9ACTN</name>
<accession>A0ABV8HJ86</accession>
<comment type="caution">
    <text evidence="4">The sequence shown here is derived from an EMBL/GenBank/DDBJ whole genome shotgun (WGS) entry which is preliminary data.</text>
</comment>
<sequence length="370" mass="38450">MDRIGVGIVGAGTGGWASISHVPVVSALPDYELRAISTSRAESAAAAAEQYGVAAAFHRYEDLIAHPGVDLVVVAVKVPAHFDVITAALDAGKMVYSEWPLARNLAEATELAGRAERAGLRTVIGLQGRYAPEVRYARDLIGQGYIGDVLGTTMVGSGMVWGDKVHLRGNAYWFDAANGATPLASAATHALDALHSVLGDFASLSANLVSARTEATVVEDGGVVPFTVADQIAVAGTLAGGAAASVFYRGGTSRGNNFHWEINGADGDLVISSPAWGNMQVADLTLEGGRGEDSAVSKLAVPEQHTTDLPGGLTRQASGVAALYARFAADLRDGTRDTPGFAHALTRHREIDTVERASRTGARQELPGTP</sequence>
<evidence type="ECO:0000259" key="2">
    <source>
        <dbReference type="Pfam" id="PF01408"/>
    </source>
</evidence>
<dbReference type="Gene3D" id="3.40.50.720">
    <property type="entry name" value="NAD(P)-binding Rossmann-like Domain"/>
    <property type="match status" value="1"/>
</dbReference>
<dbReference type="InterPro" id="IPR000683">
    <property type="entry name" value="Gfo/Idh/MocA-like_OxRdtase_N"/>
</dbReference>
<keyword evidence="5" id="KW-1185">Reference proteome</keyword>
<feature type="domain" description="Gfo/Idh/MocA-like oxidoreductase N-terminal" evidence="2">
    <location>
        <begin position="5"/>
        <end position="123"/>
    </location>
</feature>
<dbReference type="PANTHER" id="PTHR43818:SF11">
    <property type="entry name" value="BCDNA.GH03377"/>
    <property type="match status" value="1"/>
</dbReference>
<dbReference type="SUPFAM" id="SSF51735">
    <property type="entry name" value="NAD(P)-binding Rossmann-fold domains"/>
    <property type="match status" value="1"/>
</dbReference>
<dbReference type="InterPro" id="IPR055080">
    <property type="entry name" value="Gal80p-like_C"/>
</dbReference>
<evidence type="ECO:0000256" key="1">
    <source>
        <dbReference type="ARBA" id="ARBA00023002"/>
    </source>
</evidence>
<evidence type="ECO:0000313" key="4">
    <source>
        <dbReference type="EMBL" id="MFC4032044.1"/>
    </source>
</evidence>